<dbReference type="Proteomes" id="UP000190776">
    <property type="component" value="Unassembled WGS sequence"/>
</dbReference>
<comment type="caution">
    <text evidence="3">The sequence shown here is derived from an EMBL/GenBank/DDBJ whole genome shotgun (WGS) entry which is preliminary data.</text>
</comment>
<dbReference type="PANTHER" id="PTHR11362:SF78">
    <property type="entry name" value="PROTEASE INHIBITOR"/>
    <property type="match status" value="1"/>
</dbReference>
<feature type="chain" id="PRO_5013046065" evidence="2">
    <location>
        <begin position="20"/>
        <end position="335"/>
    </location>
</feature>
<dbReference type="InterPro" id="IPR008914">
    <property type="entry name" value="PEBP"/>
</dbReference>
<dbReference type="GO" id="GO:0030162">
    <property type="term" value="P:regulation of proteolysis"/>
    <property type="evidence" value="ECO:0007669"/>
    <property type="project" value="TreeGrafter"/>
</dbReference>
<name>A0A1S8B5R9_9PEZI</name>
<proteinExistence type="predicted"/>
<dbReference type="SUPFAM" id="SSF49777">
    <property type="entry name" value="PEBP-like"/>
    <property type="match status" value="1"/>
</dbReference>
<dbReference type="Gene3D" id="3.90.280.10">
    <property type="entry name" value="PEBP-like"/>
    <property type="match status" value="1"/>
</dbReference>
<keyword evidence="2" id="KW-0732">Signal</keyword>
<dbReference type="Pfam" id="PF01161">
    <property type="entry name" value="PBP"/>
    <property type="match status" value="1"/>
</dbReference>
<evidence type="ECO:0000313" key="4">
    <source>
        <dbReference type="Proteomes" id="UP000190776"/>
    </source>
</evidence>
<dbReference type="CDD" id="cd00866">
    <property type="entry name" value="PEBP_euk"/>
    <property type="match status" value="1"/>
</dbReference>
<organism evidence="3 4">
    <name type="scientific">Diplodia seriata</name>
    <dbReference type="NCBI Taxonomy" id="420778"/>
    <lineage>
        <taxon>Eukaryota</taxon>
        <taxon>Fungi</taxon>
        <taxon>Dikarya</taxon>
        <taxon>Ascomycota</taxon>
        <taxon>Pezizomycotina</taxon>
        <taxon>Dothideomycetes</taxon>
        <taxon>Dothideomycetes incertae sedis</taxon>
        <taxon>Botryosphaeriales</taxon>
        <taxon>Botryosphaeriaceae</taxon>
        <taxon>Diplodia</taxon>
    </lineage>
</organism>
<dbReference type="GO" id="GO:0030414">
    <property type="term" value="F:peptidase inhibitor activity"/>
    <property type="evidence" value="ECO:0007669"/>
    <property type="project" value="TreeGrafter"/>
</dbReference>
<dbReference type="AlphaFoldDB" id="A0A1S8B5R9"/>
<feature type="compositionally biased region" description="Low complexity" evidence="1">
    <location>
        <begin position="278"/>
        <end position="290"/>
    </location>
</feature>
<feature type="compositionally biased region" description="Low complexity" evidence="1">
    <location>
        <begin position="77"/>
        <end position="86"/>
    </location>
</feature>
<evidence type="ECO:0000256" key="1">
    <source>
        <dbReference type="SAM" id="MobiDB-lite"/>
    </source>
</evidence>
<feature type="region of interest" description="Disordered" evidence="1">
    <location>
        <begin position="60"/>
        <end position="101"/>
    </location>
</feature>
<dbReference type="InterPro" id="IPR036610">
    <property type="entry name" value="PEBP-like_sf"/>
</dbReference>
<feature type="region of interest" description="Disordered" evidence="1">
    <location>
        <begin position="255"/>
        <end position="302"/>
    </location>
</feature>
<gene>
    <name evidence="3" type="ORF">BK809_0000935</name>
</gene>
<dbReference type="PANTHER" id="PTHR11362">
    <property type="entry name" value="PHOSPHATIDYLETHANOLAMINE-BINDING PROTEIN"/>
    <property type="match status" value="1"/>
</dbReference>
<accession>A0A1S8B5R9</accession>
<dbReference type="EMBL" id="MSZU01000113">
    <property type="protein sequence ID" value="OMP82746.1"/>
    <property type="molecule type" value="Genomic_DNA"/>
</dbReference>
<sequence length="335" mass="33697">MLSNCLSLGLLAAAGTALAQTPPYFTPSTDVNLPATFDVNSTNPDFFVVGGVFSVNGMPESNNTTSIPKPQFPSQPPLLSAARAPPANLPSRPPATQSAPQLYLPSNSTFTTTSNTSAANPATFLILMLDPDAPSPQDTSRAAILHWLQPGVRLSRSVEPFTSANGTVLTLLSERDTATAALAPYIGPAPPSAAPHRYIVTLWRQPEAEFVMPSGFEGYVGGEERTGFNVSAFVEGAGLRDLVAATYFLAGNGTGGDGSETYEGDDAAAGIGGNTSVPDSASSASGTASASGGGSGAATPTAADAASATESASGAERLGVCTLVVGVVGAMAVLG</sequence>
<evidence type="ECO:0000313" key="3">
    <source>
        <dbReference type="EMBL" id="OMP82746.1"/>
    </source>
</evidence>
<reference evidence="3 4" key="1">
    <citation type="submission" date="2017-01" db="EMBL/GenBank/DDBJ databases">
        <title>Draft genome sequence of Diplodia seriata F98.1, a fungal species involved in grapevine trunk diseases.</title>
        <authorList>
            <person name="Robert-Siegwald G."/>
            <person name="Vallet J."/>
            <person name="Abou-Mansour E."/>
            <person name="Xu J."/>
            <person name="Rey P."/>
            <person name="Bertsch C."/>
            <person name="Rego C."/>
            <person name="Larignon P."/>
            <person name="Fontaine F."/>
            <person name="Lebrun M.-H."/>
        </authorList>
    </citation>
    <scope>NUCLEOTIDE SEQUENCE [LARGE SCALE GENOMIC DNA]</scope>
    <source>
        <strain evidence="3 4">F98.1</strain>
    </source>
</reference>
<dbReference type="GO" id="GO:0046578">
    <property type="term" value="P:regulation of Ras protein signal transduction"/>
    <property type="evidence" value="ECO:0007669"/>
    <property type="project" value="TreeGrafter"/>
</dbReference>
<dbReference type="STRING" id="420778.A0A1S8B5R9"/>
<protein>
    <submittedName>
        <fullName evidence="3">Carboxypeptidase Y inhibitor</fullName>
    </submittedName>
</protein>
<dbReference type="OrthoDB" id="2506647at2759"/>
<feature type="signal peptide" evidence="2">
    <location>
        <begin position="1"/>
        <end position="19"/>
    </location>
</feature>
<dbReference type="InterPro" id="IPR035810">
    <property type="entry name" value="PEBP_euk"/>
</dbReference>
<dbReference type="GO" id="GO:0005543">
    <property type="term" value="F:phospholipid binding"/>
    <property type="evidence" value="ECO:0007669"/>
    <property type="project" value="TreeGrafter"/>
</dbReference>
<evidence type="ECO:0000256" key="2">
    <source>
        <dbReference type="SAM" id="SignalP"/>
    </source>
</evidence>